<dbReference type="Proteomes" id="UP000680045">
    <property type="component" value="Unassembled WGS sequence"/>
</dbReference>
<gene>
    <name evidence="1" type="ORF">KEH51_08345</name>
</gene>
<proteinExistence type="predicted"/>
<reference evidence="1" key="1">
    <citation type="submission" date="2021-04" db="EMBL/GenBank/DDBJ databases">
        <title>Whole genome sequencing of Enterococci isolates from hospitalized patients.</title>
        <authorList>
            <person name="Ogoti B.M."/>
            <person name="Onyambu F.G."/>
        </authorList>
    </citation>
    <scope>NUCLEOTIDE SEQUENCE</scope>
    <source>
        <strain evidence="1">242</strain>
    </source>
</reference>
<evidence type="ECO:0000313" key="2">
    <source>
        <dbReference type="Proteomes" id="UP000680045"/>
    </source>
</evidence>
<protein>
    <submittedName>
        <fullName evidence="1">Uncharacterized protein</fullName>
    </submittedName>
</protein>
<dbReference type="EMBL" id="JAGTPW010000011">
    <property type="protein sequence ID" value="MBR8644547.1"/>
    <property type="molecule type" value="Genomic_DNA"/>
</dbReference>
<name>A0A941FQY8_9BACI</name>
<evidence type="ECO:0000313" key="1">
    <source>
        <dbReference type="EMBL" id="MBR8644547.1"/>
    </source>
</evidence>
<accession>A0A941FQY8</accession>
<organism evidence="1 2">
    <name type="scientific">Peribacillus frigoritolerans</name>
    <dbReference type="NCBI Taxonomy" id="450367"/>
    <lineage>
        <taxon>Bacteria</taxon>
        <taxon>Bacillati</taxon>
        <taxon>Bacillota</taxon>
        <taxon>Bacilli</taxon>
        <taxon>Bacillales</taxon>
        <taxon>Bacillaceae</taxon>
        <taxon>Peribacillus</taxon>
    </lineage>
</organism>
<dbReference type="AlphaFoldDB" id="A0A941FQY8"/>
<sequence>MKTEDEKTSEGLNEIFEIINAKGDIGELKEIIQNLMNKQMKTSKPRGEISFSQFVDKRKFRMVHS</sequence>
<comment type="caution">
    <text evidence="1">The sequence shown here is derived from an EMBL/GenBank/DDBJ whole genome shotgun (WGS) entry which is preliminary data.</text>
</comment>